<feature type="domain" description="Antitoxin SocA-like Panacea" evidence="1">
    <location>
        <begin position="2"/>
        <end position="102"/>
    </location>
</feature>
<gene>
    <name evidence="2" type="ORF">Van01_05010</name>
</gene>
<accession>A0ABQ4HNT7</accession>
<comment type="caution">
    <text evidence="2">The sequence shown here is derived from an EMBL/GenBank/DDBJ whole genome shotgun (WGS) entry which is preliminary data.</text>
</comment>
<dbReference type="EMBL" id="BOOZ01000003">
    <property type="protein sequence ID" value="GIJ07287.1"/>
    <property type="molecule type" value="Genomic_DNA"/>
</dbReference>
<dbReference type="Proteomes" id="UP000647017">
    <property type="component" value="Unassembled WGS sequence"/>
</dbReference>
<name>A0ABQ4HNT7_9ACTN</name>
<dbReference type="Pfam" id="PF13274">
    <property type="entry name" value="SocA_Panacea"/>
    <property type="match status" value="1"/>
</dbReference>
<keyword evidence="3" id="KW-1185">Reference proteome</keyword>
<dbReference type="RefSeq" id="WP_203998993.1">
    <property type="nucleotide sequence ID" value="NZ_BOOZ01000003.1"/>
</dbReference>
<reference evidence="2 3" key="1">
    <citation type="submission" date="2021-01" db="EMBL/GenBank/DDBJ databases">
        <title>Whole genome shotgun sequence of Verrucosispora andamanensis NBRC 109075.</title>
        <authorList>
            <person name="Komaki H."/>
            <person name="Tamura T."/>
        </authorList>
    </citation>
    <scope>NUCLEOTIDE SEQUENCE [LARGE SCALE GENOMIC DNA]</scope>
    <source>
        <strain evidence="2 3">NBRC 109075</strain>
    </source>
</reference>
<evidence type="ECO:0000313" key="3">
    <source>
        <dbReference type="Proteomes" id="UP000647017"/>
    </source>
</evidence>
<organism evidence="2 3">
    <name type="scientific">Micromonospora andamanensis</name>
    <dbReference type="NCBI Taxonomy" id="1287068"/>
    <lineage>
        <taxon>Bacteria</taxon>
        <taxon>Bacillati</taxon>
        <taxon>Actinomycetota</taxon>
        <taxon>Actinomycetes</taxon>
        <taxon>Micromonosporales</taxon>
        <taxon>Micromonosporaceae</taxon>
        <taxon>Micromonospora</taxon>
    </lineage>
</organism>
<dbReference type="InterPro" id="IPR025272">
    <property type="entry name" value="SocA_Panacea"/>
</dbReference>
<sequence length="178" mass="19850">MAKLLYLADLAAVRESEDPVSGVEWRWLNHGPFNNSLQFLENELVDYGVVRCDSYFQGFQVRLVGDLPGYDMPAEEMAILEGILRQFGNLSAASLKDLSYQTPPMADAQQRGAGVVLDLSLARPRPKLTGLARRMSAVLRQLPEQENDPGVFQDIEREMGELAQARRRATGALLDDDQ</sequence>
<proteinExistence type="predicted"/>
<protein>
    <recommendedName>
        <fullName evidence="1">Antitoxin SocA-like Panacea domain-containing protein</fullName>
    </recommendedName>
</protein>
<evidence type="ECO:0000259" key="1">
    <source>
        <dbReference type="Pfam" id="PF13274"/>
    </source>
</evidence>
<evidence type="ECO:0000313" key="2">
    <source>
        <dbReference type="EMBL" id="GIJ07287.1"/>
    </source>
</evidence>